<dbReference type="OrthoDB" id="14763at2157"/>
<dbReference type="SMART" id="SM00346">
    <property type="entry name" value="HTH_ICLR"/>
    <property type="match status" value="1"/>
</dbReference>
<sequence>MTDSGTPAVKSVETAFRIIEALHERGGAGVTELASALSFPKSTVHNHLQTLERNEYVVKADDTYRVGCRFLELGAHARDRRPIYEVARPEVDRIAEETGELSGVVVEEHGRGVFLHRAKGERAVHVDTYAGKRIYLHGAALGKAILAHLPEERVDEIVDRHGLPALTENTITDREELAAELAAVRESGIAFDDEERLEGLRSVGAAITGSNGEVLGAISVAGPTTRLREDRFREELPAAVRSAVNVIDLNVTYS</sequence>
<dbReference type="InterPro" id="IPR050707">
    <property type="entry name" value="HTH_MetabolicPath_Reg"/>
</dbReference>
<dbReference type="Gene3D" id="1.10.10.10">
    <property type="entry name" value="Winged helix-like DNA-binding domain superfamily/Winged helix DNA-binding domain"/>
    <property type="match status" value="1"/>
</dbReference>
<evidence type="ECO:0000313" key="6">
    <source>
        <dbReference type="EMBL" id="MXR19482.1"/>
    </source>
</evidence>
<gene>
    <name evidence="6" type="ORF">GRX66_02255</name>
</gene>
<evidence type="ECO:0000259" key="5">
    <source>
        <dbReference type="PROSITE" id="PS51078"/>
    </source>
</evidence>
<accession>A0A6B0SKQ7</accession>
<dbReference type="PANTHER" id="PTHR30136">
    <property type="entry name" value="HELIX-TURN-HELIX TRANSCRIPTIONAL REGULATOR, ICLR FAMILY"/>
    <property type="match status" value="1"/>
</dbReference>
<keyword evidence="1" id="KW-0805">Transcription regulation</keyword>
<dbReference type="GO" id="GO:0045892">
    <property type="term" value="P:negative regulation of DNA-templated transcription"/>
    <property type="evidence" value="ECO:0007669"/>
    <property type="project" value="TreeGrafter"/>
</dbReference>
<keyword evidence="7" id="KW-1185">Reference proteome</keyword>
<evidence type="ECO:0000313" key="7">
    <source>
        <dbReference type="Proteomes" id="UP000471521"/>
    </source>
</evidence>
<reference evidence="6 7" key="1">
    <citation type="submission" date="2019-12" db="EMBL/GenBank/DDBJ databases">
        <title>Isolation and characterization of three novel carbon monoxide-oxidizing members of Halobacteria from salione crusts and soils.</title>
        <authorList>
            <person name="Myers M.R."/>
            <person name="King G.M."/>
        </authorList>
    </citation>
    <scope>NUCLEOTIDE SEQUENCE [LARGE SCALE GENOMIC DNA]</scope>
    <source>
        <strain evidence="6 7">PCN9</strain>
    </source>
</reference>
<feature type="domain" description="HTH iclR-type" evidence="4">
    <location>
        <begin position="9"/>
        <end position="68"/>
    </location>
</feature>
<evidence type="ECO:0000256" key="1">
    <source>
        <dbReference type="ARBA" id="ARBA00023015"/>
    </source>
</evidence>
<keyword evidence="3" id="KW-0804">Transcription</keyword>
<dbReference type="InterPro" id="IPR005471">
    <property type="entry name" value="Tscrpt_reg_IclR_N"/>
</dbReference>
<dbReference type="SUPFAM" id="SSF55781">
    <property type="entry name" value="GAF domain-like"/>
    <property type="match status" value="1"/>
</dbReference>
<dbReference type="InterPro" id="IPR011991">
    <property type="entry name" value="ArsR-like_HTH"/>
</dbReference>
<name>A0A6B0SKQ7_9EURY</name>
<dbReference type="Pfam" id="PF01614">
    <property type="entry name" value="IclR_C"/>
    <property type="match status" value="1"/>
</dbReference>
<dbReference type="Gene3D" id="3.30.450.40">
    <property type="match status" value="1"/>
</dbReference>
<protein>
    <submittedName>
        <fullName evidence="6">Helix-turn-helix domain-containing protein</fullName>
    </submittedName>
</protein>
<dbReference type="SUPFAM" id="SSF46785">
    <property type="entry name" value="Winged helix' DNA-binding domain"/>
    <property type="match status" value="1"/>
</dbReference>
<dbReference type="Pfam" id="PF09339">
    <property type="entry name" value="HTH_IclR"/>
    <property type="match status" value="1"/>
</dbReference>
<dbReference type="InterPro" id="IPR014757">
    <property type="entry name" value="Tscrpt_reg_IclR_C"/>
</dbReference>
<organism evidence="6 7">
    <name type="scientific">Halobacterium bonnevillei</name>
    <dbReference type="NCBI Taxonomy" id="2692200"/>
    <lineage>
        <taxon>Archaea</taxon>
        <taxon>Methanobacteriati</taxon>
        <taxon>Methanobacteriota</taxon>
        <taxon>Stenosarchaea group</taxon>
        <taxon>Halobacteria</taxon>
        <taxon>Halobacteriales</taxon>
        <taxon>Halobacteriaceae</taxon>
        <taxon>Halobacterium</taxon>
    </lineage>
</organism>
<dbReference type="PROSITE" id="PS51077">
    <property type="entry name" value="HTH_ICLR"/>
    <property type="match status" value="1"/>
</dbReference>
<dbReference type="InterPro" id="IPR029016">
    <property type="entry name" value="GAF-like_dom_sf"/>
</dbReference>
<dbReference type="InterPro" id="IPR036388">
    <property type="entry name" value="WH-like_DNA-bd_sf"/>
</dbReference>
<dbReference type="Proteomes" id="UP000471521">
    <property type="component" value="Unassembled WGS sequence"/>
</dbReference>
<dbReference type="RefSeq" id="WP_159525072.1">
    <property type="nucleotide sequence ID" value="NZ_WUUU01000007.1"/>
</dbReference>
<dbReference type="PROSITE" id="PS51078">
    <property type="entry name" value="ICLR_ED"/>
    <property type="match status" value="1"/>
</dbReference>
<dbReference type="InterPro" id="IPR036390">
    <property type="entry name" value="WH_DNA-bd_sf"/>
</dbReference>
<dbReference type="EMBL" id="WUUU01000007">
    <property type="protein sequence ID" value="MXR19482.1"/>
    <property type="molecule type" value="Genomic_DNA"/>
</dbReference>
<dbReference type="GO" id="GO:0003700">
    <property type="term" value="F:DNA-binding transcription factor activity"/>
    <property type="evidence" value="ECO:0007669"/>
    <property type="project" value="TreeGrafter"/>
</dbReference>
<keyword evidence="2" id="KW-0238">DNA-binding</keyword>
<proteinExistence type="predicted"/>
<evidence type="ECO:0000256" key="2">
    <source>
        <dbReference type="ARBA" id="ARBA00023125"/>
    </source>
</evidence>
<dbReference type="CDD" id="cd00090">
    <property type="entry name" value="HTH_ARSR"/>
    <property type="match status" value="1"/>
</dbReference>
<comment type="caution">
    <text evidence="6">The sequence shown here is derived from an EMBL/GenBank/DDBJ whole genome shotgun (WGS) entry which is preliminary data.</text>
</comment>
<feature type="domain" description="IclR-ED" evidence="5">
    <location>
        <begin position="69"/>
        <end position="253"/>
    </location>
</feature>
<dbReference type="AlphaFoldDB" id="A0A6B0SKQ7"/>
<evidence type="ECO:0000259" key="4">
    <source>
        <dbReference type="PROSITE" id="PS51077"/>
    </source>
</evidence>
<dbReference type="GO" id="GO:0003677">
    <property type="term" value="F:DNA binding"/>
    <property type="evidence" value="ECO:0007669"/>
    <property type="project" value="UniProtKB-KW"/>
</dbReference>
<evidence type="ECO:0000256" key="3">
    <source>
        <dbReference type="ARBA" id="ARBA00023163"/>
    </source>
</evidence>
<dbReference type="PANTHER" id="PTHR30136:SF35">
    <property type="entry name" value="HTH-TYPE TRANSCRIPTIONAL REGULATOR RV1719"/>
    <property type="match status" value="1"/>
</dbReference>